<protein>
    <recommendedName>
        <fullName evidence="4">DUF4878 domain-containing protein</fullName>
    </recommendedName>
</protein>
<feature type="compositionally biased region" description="Low complexity" evidence="1">
    <location>
        <begin position="72"/>
        <end position="81"/>
    </location>
</feature>
<reference evidence="2 3" key="1">
    <citation type="submission" date="2021-01" db="EMBL/GenBank/DDBJ databases">
        <title>Whole genome shotgun sequence of Verrucosispora andamanensis NBRC 109075.</title>
        <authorList>
            <person name="Komaki H."/>
            <person name="Tamura T."/>
        </authorList>
    </citation>
    <scope>NUCLEOTIDE SEQUENCE [LARGE SCALE GENOMIC DNA]</scope>
    <source>
        <strain evidence="2 3">NBRC 109075</strain>
    </source>
</reference>
<dbReference type="RefSeq" id="WP_203999244.1">
    <property type="nucleotide sequence ID" value="NZ_BOOZ01000003.1"/>
</dbReference>
<evidence type="ECO:0000313" key="3">
    <source>
        <dbReference type="Proteomes" id="UP000647017"/>
    </source>
</evidence>
<sequence length="186" mass="19499">MTVVRRAIEFLFLRLLRSRLGVALGIAVLVLGVVGAARLVAGPTDLTSGLSNRPADPITTVHPTTGDDGAISTTTTPSPVTRPGQAAPELVAERFVAAWLGRPGQTAEDWHDALRPLSTAGLTEKLAGVDPTDVPAGAVTGDVTISPRGETFVEATIPLDGGHLRLELLGIDGRWLVDAVDWSRDE</sequence>
<name>A0ABQ4HNY2_9ACTN</name>
<comment type="caution">
    <text evidence="2">The sequence shown here is derived from an EMBL/GenBank/DDBJ whole genome shotgun (WGS) entry which is preliminary data.</text>
</comment>
<dbReference type="Proteomes" id="UP000647017">
    <property type="component" value="Unassembled WGS sequence"/>
</dbReference>
<feature type="region of interest" description="Disordered" evidence="1">
    <location>
        <begin position="51"/>
        <end position="85"/>
    </location>
</feature>
<keyword evidence="3" id="KW-1185">Reference proteome</keyword>
<evidence type="ECO:0000256" key="1">
    <source>
        <dbReference type="SAM" id="MobiDB-lite"/>
    </source>
</evidence>
<organism evidence="2 3">
    <name type="scientific">Micromonospora andamanensis</name>
    <dbReference type="NCBI Taxonomy" id="1287068"/>
    <lineage>
        <taxon>Bacteria</taxon>
        <taxon>Bacillati</taxon>
        <taxon>Actinomycetota</taxon>
        <taxon>Actinomycetes</taxon>
        <taxon>Micromonosporales</taxon>
        <taxon>Micromonosporaceae</taxon>
        <taxon>Micromonospora</taxon>
    </lineage>
</organism>
<evidence type="ECO:0008006" key="4">
    <source>
        <dbReference type="Google" id="ProtNLM"/>
    </source>
</evidence>
<accession>A0ABQ4HNY2</accession>
<evidence type="ECO:0000313" key="2">
    <source>
        <dbReference type="EMBL" id="GIJ07363.1"/>
    </source>
</evidence>
<dbReference type="EMBL" id="BOOZ01000003">
    <property type="protein sequence ID" value="GIJ07363.1"/>
    <property type="molecule type" value="Genomic_DNA"/>
</dbReference>
<gene>
    <name evidence="2" type="ORF">Van01_05770</name>
</gene>
<proteinExistence type="predicted"/>